<evidence type="ECO:0008006" key="3">
    <source>
        <dbReference type="Google" id="ProtNLM"/>
    </source>
</evidence>
<protein>
    <recommendedName>
        <fullName evidence="3">Competence protein CoiA</fullName>
    </recommendedName>
</protein>
<dbReference type="AlphaFoldDB" id="A0A177Y5K5"/>
<organism evidence="1 2">
    <name type="scientific">Vibrio bivalvicida</name>
    <dbReference type="NCBI Taxonomy" id="1276888"/>
    <lineage>
        <taxon>Bacteria</taxon>
        <taxon>Pseudomonadati</taxon>
        <taxon>Pseudomonadota</taxon>
        <taxon>Gammaproteobacteria</taxon>
        <taxon>Vibrionales</taxon>
        <taxon>Vibrionaceae</taxon>
        <taxon>Vibrio</taxon>
        <taxon>Vibrio oreintalis group</taxon>
    </lineage>
</organism>
<evidence type="ECO:0000313" key="2">
    <source>
        <dbReference type="Proteomes" id="UP000078406"/>
    </source>
</evidence>
<proteinExistence type="predicted"/>
<reference evidence="1 2" key="1">
    <citation type="journal article" date="2016" name="Syst. Appl. Microbiol.">
        <title>Vibrio bivalvicida sp. nov., a novel larval pathogen for bivalve molluscs reared in a hatchery.</title>
        <authorList>
            <person name="Dubert J."/>
            <person name="Romalde J.L."/>
            <person name="Prado S."/>
            <person name="Barja J.L."/>
        </authorList>
    </citation>
    <scope>NUCLEOTIDE SEQUENCE [LARGE SCALE GENOMIC DNA]</scope>
    <source>
        <strain evidence="1 2">605</strain>
    </source>
</reference>
<name>A0A177Y5K5_9VIBR</name>
<sequence>MSHLEKNICAYGLMNDQLVHIEQVESGLACECSCIGCGDKLVAKKGEVKQHHFAHHTMDSNECSESVLHKICKHIVEREKRILSPELTVFCHQLDLAGIEHAKHETQAPELLMFSEIILEQSEREFIPDVTGLIDHQQKVFIEIVVTNDVSEEKLEKVKRLGVPMMAIYVSELDLMEPLESLTASVIEQAPRQWIYHPIIEQLEARLQNELEFEISIINERMRFAVLEEQEASNQNTRIALKQNQMLLLGYNSAHGYSRKKARNFDFSMLHVTNPIRSNSTANYTVRANGGYEVQSLYFDEVLLPQLAEMNFPCIVDLSVKAAFISGRPATVVDAITTA</sequence>
<dbReference type="Proteomes" id="UP000078406">
    <property type="component" value="Unassembled WGS sequence"/>
</dbReference>
<accession>A0A177Y5K5</accession>
<dbReference type="RefSeq" id="WP_054961415.1">
    <property type="nucleotide sequence ID" value="NZ_LLEI02000014.1"/>
</dbReference>
<comment type="caution">
    <text evidence="1">The sequence shown here is derived from an EMBL/GenBank/DDBJ whole genome shotgun (WGS) entry which is preliminary data.</text>
</comment>
<evidence type="ECO:0000313" key="1">
    <source>
        <dbReference type="EMBL" id="OAJ95896.1"/>
    </source>
</evidence>
<gene>
    <name evidence="1" type="ORF">APB76_02025</name>
</gene>
<dbReference type="EMBL" id="LLEI02000014">
    <property type="protein sequence ID" value="OAJ95896.1"/>
    <property type="molecule type" value="Genomic_DNA"/>
</dbReference>